<sequence length="77" mass="8716">MMLSYNSGAMLCAVPTTTASLFDIARTRKLRKPLQPLNFVNFQRQEWHFSGIPYSDHRHAARPVIASAAKQSRRCPA</sequence>
<protein>
    <submittedName>
        <fullName evidence="1">Uncharacterized protein</fullName>
    </submittedName>
</protein>
<comment type="caution">
    <text evidence="1">The sequence shown here is derived from an EMBL/GenBank/DDBJ whole genome shotgun (WGS) entry which is preliminary data.</text>
</comment>
<organism evidence="1 2">
    <name type="scientific">Sphingomonas sanxanigenens</name>
    <dbReference type="NCBI Taxonomy" id="397260"/>
    <lineage>
        <taxon>Bacteria</taxon>
        <taxon>Pseudomonadati</taxon>
        <taxon>Pseudomonadota</taxon>
        <taxon>Alphaproteobacteria</taxon>
        <taxon>Sphingomonadales</taxon>
        <taxon>Sphingomonadaceae</taxon>
        <taxon>Sphingomonas</taxon>
    </lineage>
</organism>
<dbReference type="EMBL" id="QFNN01000051">
    <property type="protein sequence ID" value="PZO89640.1"/>
    <property type="molecule type" value="Genomic_DNA"/>
</dbReference>
<evidence type="ECO:0000313" key="1">
    <source>
        <dbReference type="EMBL" id="PZO89640.1"/>
    </source>
</evidence>
<dbReference type="AlphaFoldDB" id="A0A2W5A4V5"/>
<name>A0A2W5A4V5_9SPHN</name>
<reference evidence="1 2" key="1">
    <citation type="submission" date="2017-08" db="EMBL/GenBank/DDBJ databases">
        <title>Infants hospitalized years apart are colonized by the same room-sourced microbial strains.</title>
        <authorList>
            <person name="Brooks B."/>
            <person name="Olm M.R."/>
            <person name="Firek B.A."/>
            <person name="Baker R."/>
            <person name="Thomas B.C."/>
            <person name="Morowitz M.J."/>
            <person name="Banfield J.F."/>
        </authorList>
    </citation>
    <scope>NUCLEOTIDE SEQUENCE [LARGE SCALE GENOMIC DNA]</scope>
    <source>
        <strain evidence="1">S2_018_000_R2_101</strain>
    </source>
</reference>
<dbReference type="Proteomes" id="UP000249066">
    <property type="component" value="Unassembled WGS sequence"/>
</dbReference>
<accession>A0A2W5A4V5</accession>
<proteinExistence type="predicted"/>
<gene>
    <name evidence="1" type="ORF">DI623_09525</name>
</gene>
<evidence type="ECO:0000313" key="2">
    <source>
        <dbReference type="Proteomes" id="UP000249066"/>
    </source>
</evidence>